<feature type="transmembrane region" description="Helical" evidence="1">
    <location>
        <begin position="74"/>
        <end position="95"/>
    </location>
</feature>
<keyword evidence="1" id="KW-1133">Transmembrane helix</keyword>
<gene>
    <name evidence="2" type="ORF">AB3X52_17005</name>
</gene>
<sequence>MRTQERTTTATGRASRAGRIPPLLLWFGVAGGPAAWAVHLGTAWSVSELACLAPSSSGVLLHGGSLGDGARLTVWLGTLVPWLVALGAVGACALVTRRRRRLRERSEGDGLATERVSLLLVLGWFLSLMSLAAITGGGIALTVLEACA</sequence>
<accession>A0ABV3T285</accession>
<keyword evidence="1" id="KW-0812">Transmembrane</keyword>
<evidence type="ECO:0000313" key="3">
    <source>
        <dbReference type="Proteomes" id="UP001556631"/>
    </source>
</evidence>
<keyword evidence="1" id="KW-0472">Membrane</keyword>
<reference evidence="2 3" key="1">
    <citation type="submission" date="2024-07" db="EMBL/GenBank/DDBJ databases">
        <authorList>
            <person name="Lee S."/>
            <person name="Kang M."/>
        </authorList>
    </citation>
    <scope>NUCLEOTIDE SEQUENCE [LARGE SCALE GENOMIC DNA]</scope>
    <source>
        <strain evidence="2 3">DS6</strain>
    </source>
</reference>
<evidence type="ECO:0000313" key="2">
    <source>
        <dbReference type="EMBL" id="MEX0429321.1"/>
    </source>
</evidence>
<proteinExistence type="predicted"/>
<comment type="caution">
    <text evidence="2">The sequence shown here is derived from an EMBL/GenBank/DDBJ whole genome shotgun (WGS) entry which is preliminary data.</text>
</comment>
<organism evidence="2 3">
    <name type="scientific">Nocardioides eburneus</name>
    <dbReference type="NCBI Taxonomy" id="3231482"/>
    <lineage>
        <taxon>Bacteria</taxon>
        <taxon>Bacillati</taxon>
        <taxon>Actinomycetota</taxon>
        <taxon>Actinomycetes</taxon>
        <taxon>Propionibacteriales</taxon>
        <taxon>Nocardioidaceae</taxon>
        <taxon>Nocardioides</taxon>
    </lineage>
</organism>
<dbReference type="EMBL" id="JBFPJR010000039">
    <property type="protein sequence ID" value="MEX0429321.1"/>
    <property type="molecule type" value="Genomic_DNA"/>
</dbReference>
<protein>
    <submittedName>
        <fullName evidence="2">Uncharacterized protein</fullName>
    </submittedName>
</protein>
<feature type="transmembrane region" description="Helical" evidence="1">
    <location>
        <begin position="20"/>
        <end position="39"/>
    </location>
</feature>
<name>A0ABV3T285_9ACTN</name>
<evidence type="ECO:0000256" key="1">
    <source>
        <dbReference type="SAM" id="Phobius"/>
    </source>
</evidence>
<feature type="transmembrane region" description="Helical" evidence="1">
    <location>
        <begin position="116"/>
        <end position="144"/>
    </location>
</feature>
<dbReference type="RefSeq" id="WP_367995287.1">
    <property type="nucleotide sequence ID" value="NZ_JBFPJR010000039.1"/>
</dbReference>
<dbReference type="Proteomes" id="UP001556631">
    <property type="component" value="Unassembled WGS sequence"/>
</dbReference>
<keyword evidence="3" id="KW-1185">Reference proteome</keyword>